<keyword evidence="6 10" id="KW-0432">Leucine biosynthesis</keyword>
<feature type="domain" description="Aconitase A/isopropylmalate dehydratase small subunit swivel" evidence="12">
    <location>
        <begin position="1"/>
        <end position="138"/>
    </location>
</feature>
<dbReference type="PANTHER" id="PTHR43345">
    <property type="entry name" value="3-ISOPROPYLMALATE DEHYDRATASE SMALL SUBUNIT 2-RELATED-RELATED"/>
    <property type="match status" value="1"/>
</dbReference>
<dbReference type="GO" id="GO:0009098">
    <property type="term" value="P:L-leucine biosynthetic process"/>
    <property type="evidence" value="ECO:0007669"/>
    <property type="project" value="UniProtKB-UniRule"/>
</dbReference>
<reference evidence="13" key="1">
    <citation type="submission" date="2024-05" db="EMBL/GenBank/DDBJ databases">
        <title>Planctomycetes of the genus Singulisphaera possess chitinolytic capabilities.</title>
        <authorList>
            <person name="Ivanova A."/>
        </authorList>
    </citation>
    <scope>NUCLEOTIDE SEQUENCE</scope>
    <source>
        <strain evidence="13">Ch08T</strain>
    </source>
</reference>
<name>A0AAU7C973_9BACT</name>
<organism evidence="13">
    <name type="scientific">Singulisphaera sp. Ch08</name>
    <dbReference type="NCBI Taxonomy" id="3120278"/>
    <lineage>
        <taxon>Bacteria</taxon>
        <taxon>Pseudomonadati</taxon>
        <taxon>Planctomycetota</taxon>
        <taxon>Planctomycetia</taxon>
        <taxon>Isosphaerales</taxon>
        <taxon>Isosphaeraceae</taxon>
        <taxon>Singulisphaera</taxon>
    </lineage>
</organism>
<dbReference type="GO" id="GO:0003861">
    <property type="term" value="F:3-isopropylmalate dehydratase activity"/>
    <property type="evidence" value="ECO:0007669"/>
    <property type="project" value="UniProtKB-UniRule"/>
</dbReference>
<dbReference type="InterPro" id="IPR015928">
    <property type="entry name" value="Aconitase/3IPM_dehydase_swvl"/>
</dbReference>
<protein>
    <recommendedName>
        <fullName evidence="10">3-isopropylmalate dehydratase small subunit</fullName>
        <ecNumber evidence="10">4.2.1.33</ecNumber>
    </recommendedName>
    <alternativeName>
        <fullName evidence="10">Alpha-IPM isomerase</fullName>
        <shortName evidence="10">IPMI</shortName>
    </alternativeName>
    <alternativeName>
        <fullName evidence="10">Isopropylmalate isomerase</fullName>
    </alternativeName>
</protein>
<dbReference type="GO" id="GO:0009316">
    <property type="term" value="C:3-isopropylmalate dehydratase complex"/>
    <property type="evidence" value="ECO:0007669"/>
    <property type="project" value="InterPro"/>
</dbReference>
<dbReference type="CDD" id="cd01577">
    <property type="entry name" value="IPMI_Swivel"/>
    <property type="match status" value="1"/>
</dbReference>
<dbReference type="InterPro" id="IPR050075">
    <property type="entry name" value="LeuD"/>
</dbReference>
<dbReference type="InterPro" id="IPR004431">
    <property type="entry name" value="3-IsopropMal_deHydase_ssu"/>
</dbReference>
<dbReference type="InterPro" id="IPR000573">
    <property type="entry name" value="AconitaseA/IPMdHydase_ssu_swvl"/>
</dbReference>
<dbReference type="EMBL" id="CP155447">
    <property type="protein sequence ID" value="XBH01834.1"/>
    <property type="molecule type" value="Genomic_DNA"/>
</dbReference>
<proteinExistence type="inferred from homology"/>
<dbReference type="Pfam" id="PF00694">
    <property type="entry name" value="Aconitase_C"/>
    <property type="match status" value="1"/>
</dbReference>
<dbReference type="InterPro" id="IPR033940">
    <property type="entry name" value="IPMI_Swivel"/>
</dbReference>
<dbReference type="EC" id="4.2.1.33" evidence="10"/>
<keyword evidence="8 10" id="KW-0456">Lyase</keyword>
<comment type="pathway">
    <text evidence="3 10">Amino-acid biosynthesis; L-leucine biosynthesis; L-leucine from 3-methyl-2-oxobutanoate: step 2/4.</text>
</comment>
<evidence type="ECO:0000313" key="13">
    <source>
        <dbReference type="EMBL" id="XBH01834.1"/>
    </source>
</evidence>
<sequence length="222" mass="24066">MEPFVTHRGRVAVLDWSDVNTDLIIPARYLKRIERTGYGPLLFADKRYAPGAAPAVDDPTAAGEDNPEFPLNDPSNRGASVLVVGRNFGCGSSREHAVWAVAQGGYRAVIAPGKGEGFADIFEGNAFNNGLLPIELAEADWKEIAEAGRTEGGAEVTIDLRDQAITLHSAQGVEKRFSFDVSESDRHRLLNGLDAISETLLNDEAIRKHEQSTPAWLTPQTA</sequence>
<keyword evidence="7 10" id="KW-0028">Amino-acid biosynthesis</keyword>
<feature type="region of interest" description="Disordered" evidence="11">
    <location>
        <begin position="54"/>
        <end position="74"/>
    </location>
</feature>
<comment type="catalytic activity">
    <reaction evidence="1 10">
        <text>(2R,3S)-3-isopropylmalate = (2S)-2-isopropylmalate</text>
        <dbReference type="Rhea" id="RHEA:32287"/>
        <dbReference type="ChEBI" id="CHEBI:1178"/>
        <dbReference type="ChEBI" id="CHEBI:35121"/>
        <dbReference type="EC" id="4.2.1.33"/>
    </reaction>
</comment>
<evidence type="ECO:0000256" key="10">
    <source>
        <dbReference type="HAMAP-Rule" id="MF_01031"/>
    </source>
</evidence>
<dbReference type="RefSeq" id="WP_406694580.1">
    <property type="nucleotide sequence ID" value="NZ_CP155447.1"/>
</dbReference>
<dbReference type="SUPFAM" id="SSF52016">
    <property type="entry name" value="LeuD/IlvD-like"/>
    <property type="match status" value="1"/>
</dbReference>
<evidence type="ECO:0000256" key="4">
    <source>
        <dbReference type="ARBA" id="ARBA00009845"/>
    </source>
</evidence>
<evidence type="ECO:0000256" key="6">
    <source>
        <dbReference type="ARBA" id="ARBA00022430"/>
    </source>
</evidence>
<evidence type="ECO:0000256" key="9">
    <source>
        <dbReference type="ARBA" id="ARBA00023304"/>
    </source>
</evidence>
<evidence type="ECO:0000256" key="5">
    <source>
        <dbReference type="ARBA" id="ARBA00011271"/>
    </source>
</evidence>
<accession>A0AAU7C973</accession>
<comment type="similarity">
    <text evidence="4 10">Belongs to the LeuD family. LeuD type 1 subfamily.</text>
</comment>
<dbReference type="NCBIfam" id="TIGR00171">
    <property type="entry name" value="leuD"/>
    <property type="match status" value="1"/>
</dbReference>
<dbReference type="AlphaFoldDB" id="A0AAU7C973"/>
<evidence type="ECO:0000256" key="2">
    <source>
        <dbReference type="ARBA" id="ARBA00002695"/>
    </source>
</evidence>
<dbReference type="HAMAP" id="MF_01031">
    <property type="entry name" value="LeuD_type1"/>
    <property type="match status" value="1"/>
</dbReference>
<keyword evidence="9 10" id="KW-0100">Branched-chain amino acid biosynthesis</keyword>
<dbReference type="NCBIfam" id="NF002458">
    <property type="entry name" value="PRK01641.1"/>
    <property type="match status" value="1"/>
</dbReference>
<evidence type="ECO:0000256" key="1">
    <source>
        <dbReference type="ARBA" id="ARBA00000491"/>
    </source>
</evidence>
<comment type="subunit">
    <text evidence="5 10">Heterodimer of LeuC and LeuD.</text>
</comment>
<dbReference type="Gene3D" id="3.20.19.10">
    <property type="entry name" value="Aconitase, domain 4"/>
    <property type="match status" value="1"/>
</dbReference>
<evidence type="ECO:0000256" key="7">
    <source>
        <dbReference type="ARBA" id="ARBA00022605"/>
    </source>
</evidence>
<evidence type="ECO:0000259" key="12">
    <source>
        <dbReference type="Pfam" id="PF00694"/>
    </source>
</evidence>
<evidence type="ECO:0000256" key="3">
    <source>
        <dbReference type="ARBA" id="ARBA00004729"/>
    </source>
</evidence>
<evidence type="ECO:0000256" key="8">
    <source>
        <dbReference type="ARBA" id="ARBA00023239"/>
    </source>
</evidence>
<gene>
    <name evidence="10 13" type="primary">leuD</name>
    <name evidence="13" type="ORF">V5E97_26270</name>
</gene>
<comment type="function">
    <text evidence="2 10">Catalyzes the isomerization between 2-isopropylmalate and 3-isopropylmalate, via the formation of 2-isopropylmaleate.</text>
</comment>
<evidence type="ECO:0000256" key="11">
    <source>
        <dbReference type="SAM" id="MobiDB-lite"/>
    </source>
</evidence>
<dbReference type="PANTHER" id="PTHR43345:SF5">
    <property type="entry name" value="3-ISOPROPYLMALATE DEHYDRATASE SMALL SUBUNIT"/>
    <property type="match status" value="1"/>
</dbReference>